<gene>
    <name evidence="7 10" type="primary">sbcD</name>
    <name evidence="10" type="ORF">E4P47_00635</name>
</gene>
<evidence type="ECO:0000256" key="5">
    <source>
        <dbReference type="ARBA" id="ARBA00022801"/>
    </source>
</evidence>
<evidence type="ECO:0000313" key="11">
    <source>
        <dbReference type="Proteomes" id="UP000297225"/>
    </source>
</evidence>
<dbReference type="Proteomes" id="UP000297225">
    <property type="component" value="Unassembled WGS sequence"/>
</dbReference>
<dbReference type="OrthoDB" id="9773856at2"/>
<keyword evidence="7" id="KW-0233">DNA recombination</keyword>
<dbReference type="InterPro" id="IPR029052">
    <property type="entry name" value="Metallo-depent_PP-like"/>
</dbReference>
<dbReference type="PANTHER" id="PTHR30337:SF0">
    <property type="entry name" value="NUCLEASE SBCCD SUBUNIT D"/>
    <property type="match status" value="1"/>
</dbReference>
<dbReference type="InterPro" id="IPR041796">
    <property type="entry name" value="Mre11_N"/>
</dbReference>
<evidence type="ECO:0000256" key="7">
    <source>
        <dbReference type="RuleBase" id="RU363069"/>
    </source>
</evidence>
<dbReference type="EMBL" id="SPNC01000004">
    <property type="protein sequence ID" value="TFH97333.1"/>
    <property type="molecule type" value="Genomic_DNA"/>
</dbReference>
<dbReference type="SUPFAM" id="SSF56300">
    <property type="entry name" value="Metallo-dependent phosphatases"/>
    <property type="match status" value="1"/>
</dbReference>
<comment type="similarity">
    <text evidence="1 7">Belongs to the SbcD family.</text>
</comment>
<dbReference type="RefSeq" id="WP_134849511.1">
    <property type="nucleotide sequence ID" value="NZ_CP197400.1"/>
</dbReference>
<keyword evidence="6 7" id="KW-0269">Exonuclease</keyword>
<reference evidence="10 11" key="1">
    <citation type="submission" date="2019-03" db="EMBL/GenBank/DDBJ databases">
        <title>Porphyromonas levii Isolated from the Uterus of Dairy Cows.</title>
        <authorList>
            <person name="Francis A.M."/>
        </authorList>
    </citation>
    <scope>NUCLEOTIDE SEQUENCE [LARGE SCALE GENOMIC DNA]</scope>
    <source>
        <strain evidence="10 11">AF5678</strain>
    </source>
</reference>
<keyword evidence="5 7" id="KW-0378">Hydrolase</keyword>
<dbReference type="InterPro" id="IPR004593">
    <property type="entry name" value="SbcD"/>
</dbReference>
<comment type="caution">
    <text evidence="10">The sequence shown here is derived from an EMBL/GenBank/DDBJ whole genome shotgun (WGS) entry which is preliminary data.</text>
</comment>
<dbReference type="Pfam" id="PF12320">
    <property type="entry name" value="SbcD_C"/>
    <property type="match status" value="1"/>
</dbReference>
<evidence type="ECO:0000259" key="9">
    <source>
        <dbReference type="Pfam" id="PF12320"/>
    </source>
</evidence>
<dbReference type="GO" id="GO:0004519">
    <property type="term" value="F:endonuclease activity"/>
    <property type="evidence" value="ECO:0007669"/>
    <property type="project" value="UniProtKB-KW"/>
</dbReference>
<feature type="domain" description="Nuclease SbcCD subunit D C-terminal" evidence="9">
    <location>
        <begin position="281"/>
        <end position="373"/>
    </location>
</feature>
<evidence type="ECO:0000256" key="1">
    <source>
        <dbReference type="ARBA" id="ARBA00010555"/>
    </source>
</evidence>
<dbReference type="InterPro" id="IPR004843">
    <property type="entry name" value="Calcineurin-like_PHP"/>
</dbReference>
<evidence type="ECO:0000313" key="10">
    <source>
        <dbReference type="EMBL" id="TFH97333.1"/>
    </source>
</evidence>
<keyword evidence="4 7" id="KW-0540">Nuclease</keyword>
<dbReference type="PANTHER" id="PTHR30337">
    <property type="entry name" value="COMPONENT OF ATP-DEPENDENT DSDNA EXONUCLEASE"/>
    <property type="match status" value="1"/>
</dbReference>
<dbReference type="GO" id="GO:0006310">
    <property type="term" value="P:DNA recombination"/>
    <property type="evidence" value="ECO:0007669"/>
    <property type="project" value="UniProtKB-KW"/>
</dbReference>
<accession>A0A4Y8WSC8</accession>
<dbReference type="AlphaFoldDB" id="A0A4Y8WSC8"/>
<dbReference type="GO" id="GO:0008408">
    <property type="term" value="F:3'-5' exonuclease activity"/>
    <property type="evidence" value="ECO:0007669"/>
    <property type="project" value="InterPro"/>
</dbReference>
<evidence type="ECO:0000256" key="3">
    <source>
        <dbReference type="ARBA" id="ARBA00013365"/>
    </source>
</evidence>
<keyword evidence="7" id="KW-0235">DNA replication</keyword>
<dbReference type="Gene3D" id="3.60.21.10">
    <property type="match status" value="1"/>
</dbReference>
<comment type="subunit">
    <text evidence="2 7">Heterodimer of SbcC and SbcD.</text>
</comment>
<protein>
    <recommendedName>
        <fullName evidence="3 7">Nuclease SbcCD subunit D</fullName>
    </recommendedName>
</protein>
<name>A0A4Y8WSC8_9PORP</name>
<comment type="function">
    <text evidence="7">SbcCD cleaves DNA hairpin structures. These structures can inhibit DNA replication and are intermediates in certain DNA recombination reactions. The complex acts as a 3'-&gt;5' double strand exonuclease that can open hairpins. It also has a 5' single-strand endonuclease activity.</text>
</comment>
<dbReference type="NCBIfam" id="TIGR00619">
    <property type="entry name" value="sbcd"/>
    <property type="match status" value="1"/>
</dbReference>
<evidence type="ECO:0000256" key="2">
    <source>
        <dbReference type="ARBA" id="ARBA00011322"/>
    </source>
</evidence>
<keyword evidence="7" id="KW-0255">Endonuclease</keyword>
<dbReference type="GO" id="GO:0006260">
    <property type="term" value="P:DNA replication"/>
    <property type="evidence" value="ECO:0007669"/>
    <property type="project" value="UniProtKB-KW"/>
</dbReference>
<dbReference type="Pfam" id="PF00149">
    <property type="entry name" value="Metallophos"/>
    <property type="match status" value="1"/>
</dbReference>
<dbReference type="InterPro" id="IPR026843">
    <property type="entry name" value="SbcD_C"/>
</dbReference>
<sequence length="401" mass="44518">MKIIHTGDWHLGQSLLGVDRHWEQALFLDWLLAQLVQEEPDLLLVAGDIFDSPNPPARASALYYRFLAQLSTLAHRPLVVIVAGNHDSASRLEAPRELLEQLDIQVRGVVRKTEEGTIDYNSLMIPLRGGGTCLAVPYLRQGDYSSDRGYADGVRMFYQELVAQVPNDCTPIIAMGHLHVVGGEVLPDDHSERAIVGGLEYVPVEAFSERIAYTALGHLHRAQRVGGTEQIRYSGAPLPMSFTEEHYSQGVLLAELDHERTEVRTISYPSPLELKTIGPNSKQKVIEEISALPDLSEGEELAKEAPLLRVLVELSEPEPALRAELEAALKGKRARLVLAQPLYPSSIGRQELHSLEVLERASELEVAEQAFCQRYGGAEMPDEMRALLSMVISEIQEDEDL</sequence>
<dbReference type="STRING" id="1122973.GCA_000379925_00462"/>
<evidence type="ECO:0000256" key="4">
    <source>
        <dbReference type="ARBA" id="ARBA00022722"/>
    </source>
</evidence>
<dbReference type="CDD" id="cd00840">
    <property type="entry name" value="MPP_Mre11_N"/>
    <property type="match status" value="1"/>
</dbReference>
<keyword evidence="11" id="KW-1185">Reference proteome</keyword>
<evidence type="ECO:0000259" key="8">
    <source>
        <dbReference type="Pfam" id="PF00149"/>
    </source>
</evidence>
<organism evidence="10 11">
    <name type="scientific">Porphyromonas levii</name>
    <dbReference type="NCBI Taxonomy" id="28114"/>
    <lineage>
        <taxon>Bacteria</taxon>
        <taxon>Pseudomonadati</taxon>
        <taxon>Bacteroidota</taxon>
        <taxon>Bacteroidia</taxon>
        <taxon>Bacteroidales</taxon>
        <taxon>Porphyromonadaceae</taxon>
        <taxon>Porphyromonas</taxon>
    </lineage>
</organism>
<feature type="domain" description="Calcineurin-like phosphoesterase" evidence="8">
    <location>
        <begin position="1"/>
        <end position="221"/>
    </location>
</feature>
<proteinExistence type="inferred from homology"/>
<dbReference type="InterPro" id="IPR050535">
    <property type="entry name" value="DNA_Repair-Maintenance_Comp"/>
</dbReference>
<evidence type="ECO:0000256" key="6">
    <source>
        <dbReference type="ARBA" id="ARBA00022839"/>
    </source>
</evidence>